<accession>A0ACC5REG2</accession>
<sequence>MPIEQILILALIQGITEFLPISSSGHLLLVPLITGWPDQGLMTDVMVHMGSFLAVVAYFWRDILKLIGGAFDLLRGRMTVWGKLALFIIAATIPAVIVGPILDKIGFMDAARSMPQLVAWNAIIFGILLYLCDRYGLWVKRMENMTLGQAMIIGTAQAIAIIPGTSRSGITMTAGRALGFERPEAARFSFLLGIPAIAGAGVLKLGTAISEGHAISGDQFLTAFFTFIVALATIAILMKLVKVTSFLPFAIYRVALGVILLALVYSGYSFGTVH</sequence>
<keyword evidence="2" id="KW-1185">Reference proteome</keyword>
<name>A0ACC5REG2_9HYPH</name>
<dbReference type="EMBL" id="JAENHL010000008">
    <property type="protein sequence ID" value="MBK1871094.1"/>
    <property type="molecule type" value="Genomic_DNA"/>
</dbReference>
<evidence type="ECO:0000313" key="1">
    <source>
        <dbReference type="EMBL" id="MBK1871094.1"/>
    </source>
</evidence>
<proteinExistence type="predicted"/>
<comment type="caution">
    <text evidence="1">The sequence shown here is derived from an EMBL/GenBank/DDBJ whole genome shotgun (WGS) entry which is preliminary data.</text>
</comment>
<dbReference type="Proteomes" id="UP000616151">
    <property type="component" value="Unassembled WGS sequence"/>
</dbReference>
<protein>
    <submittedName>
        <fullName evidence="1">Undecaprenyl-diphosphate phosphatase</fullName>
    </submittedName>
</protein>
<reference evidence="1" key="1">
    <citation type="submission" date="2021-01" db="EMBL/GenBank/DDBJ databases">
        <authorList>
            <person name="Sun Q."/>
        </authorList>
    </citation>
    <scope>NUCLEOTIDE SEQUENCE</scope>
    <source>
        <strain evidence="1">YIM B02566</strain>
    </source>
</reference>
<organism evidence="1 2">
    <name type="scientific">Taklimakanibacter albus</name>
    <dbReference type="NCBI Taxonomy" id="2800327"/>
    <lineage>
        <taxon>Bacteria</taxon>
        <taxon>Pseudomonadati</taxon>
        <taxon>Pseudomonadota</taxon>
        <taxon>Alphaproteobacteria</taxon>
        <taxon>Hyphomicrobiales</taxon>
        <taxon>Aestuariivirgaceae</taxon>
        <taxon>Taklimakanibacter</taxon>
    </lineage>
</organism>
<evidence type="ECO:0000313" key="2">
    <source>
        <dbReference type="Proteomes" id="UP000616151"/>
    </source>
</evidence>
<gene>
    <name evidence="1" type="ORF">JHL16_32310</name>
</gene>